<dbReference type="GO" id="GO:0016301">
    <property type="term" value="F:kinase activity"/>
    <property type="evidence" value="ECO:0007669"/>
    <property type="project" value="UniProtKB-KW"/>
</dbReference>
<evidence type="ECO:0000313" key="2">
    <source>
        <dbReference type="Proteomes" id="UP000276899"/>
    </source>
</evidence>
<dbReference type="AlphaFoldDB" id="A0A448KEG5"/>
<keyword evidence="1" id="KW-0808">Transferase</keyword>
<evidence type="ECO:0000313" key="1">
    <source>
        <dbReference type="EMBL" id="VEG75313.1"/>
    </source>
</evidence>
<dbReference type="SUPFAM" id="SSF52540">
    <property type="entry name" value="P-loop containing nucleoside triphosphate hydrolases"/>
    <property type="match status" value="1"/>
</dbReference>
<keyword evidence="1" id="KW-0418">Kinase</keyword>
<dbReference type="InterPro" id="IPR031322">
    <property type="entry name" value="Shikimate/glucono_kinase"/>
</dbReference>
<dbReference type="Pfam" id="PF01202">
    <property type="entry name" value="SKI"/>
    <property type="match status" value="1"/>
</dbReference>
<accession>A0A448KEG5</accession>
<keyword evidence="2" id="KW-1185">Reference proteome</keyword>
<reference evidence="1 2" key="1">
    <citation type="submission" date="2018-12" db="EMBL/GenBank/DDBJ databases">
        <authorList>
            <consortium name="Pathogen Informatics"/>
        </authorList>
    </citation>
    <scope>NUCLEOTIDE SEQUENCE [LARGE SCALE GENOMIC DNA]</scope>
    <source>
        <strain evidence="1 2">NCTC11923</strain>
    </source>
</reference>
<gene>
    <name evidence="1" type="ORF">NCTC11923_01973</name>
</gene>
<dbReference type="RefSeq" id="WP_026427471.1">
    <property type="nucleotide sequence ID" value="NZ_CBCRWE010000014.1"/>
</dbReference>
<dbReference type="KEGG" id="asla:NCTC11923_01973"/>
<dbReference type="STRING" id="1278298.GCA_000428685_00407"/>
<name>A0A448KEG5_9ACTO</name>
<protein>
    <submittedName>
        <fullName evidence="1">Shikimate kinase</fullName>
    </submittedName>
</protein>
<sequence>MTTAAGIILTGPPGAGCSSVGRALAELTGSPLADLAELTADALGVEPGTALVAVPEPDYRRTESATALLALEQVLAQGAVLALGSGCLGDETVRSALIQARDRGARIIALGAPIRVLTSRNGLDAPRSVALGPVHHQFTQMLRAREAACRDVAETVISTASTSPEQTAAAIIGLLGA</sequence>
<proteinExistence type="predicted"/>
<dbReference type="InterPro" id="IPR027417">
    <property type="entry name" value="P-loop_NTPase"/>
</dbReference>
<organism evidence="1 2">
    <name type="scientific">Actinomyces slackii</name>
    <dbReference type="NCBI Taxonomy" id="52774"/>
    <lineage>
        <taxon>Bacteria</taxon>
        <taxon>Bacillati</taxon>
        <taxon>Actinomycetota</taxon>
        <taxon>Actinomycetes</taxon>
        <taxon>Actinomycetales</taxon>
        <taxon>Actinomycetaceae</taxon>
        <taxon>Actinomyces</taxon>
    </lineage>
</organism>
<dbReference type="Gene3D" id="3.40.50.300">
    <property type="entry name" value="P-loop containing nucleotide triphosphate hydrolases"/>
    <property type="match status" value="1"/>
</dbReference>
<dbReference type="EMBL" id="LR134363">
    <property type="protein sequence ID" value="VEG75313.1"/>
    <property type="molecule type" value="Genomic_DNA"/>
</dbReference>
<dbReference type="Proteomes" id="UP000276899">
    <property type="component" value="Chromosome"/>
</dbReference>